<dbReference type="EMBL" id="LWDD02004169">
    <property type="protein sequence ID" value="KAE8235663.1"/>
    <property type="molecule type" value="Genomic_DNA"/>
</dbReference>
<reference evidence="3" key="2">
    <citation type="journal article" date="2019" name="IMA Fungus">
        <title>Genome sequencing and comparison of five Tilletia species to identify candidate genes for the detection of regulated species infecting wheat.</title>
        <authorList>
            <person name="Nguyen H.D.T."/>
            <person name="Sultana T."/>
            <person name="Kesanakurti P."/>
            <person name="Hambleton S."/>
        </authorList>
    </citation>
    <scope>NUCLEOTIDE SEQUENCE</scope>
    <source>
        <strain evidence="3">DAOMC 238032</strain>
    </source>
</reference>
<gene>
    <name evidence="3" type="ORF">A4X03_0g9696</name>
</gene>
<organism evidence="3 4">
    <name type="scientific">Tilletia caries</name>
    <name type="common">wheat bunt fungus</name>
    <dbReference type="NCBI Taxonomy" id="13290"/>
    <lineage>
        <taxon>Eukaryota</taxon>
        <taxon>Fungi</taxon>
        <taxon>Dikarya</taxon>
        <taxon>Basidiomycota</taxon>
        <taxon>Ustilaginomycotina</taxon>
        <taxon>Exobasidiomycetes</taxon>
        <taxon>Tilletiales</taxon>
        <taxon>Tilletiaceae</taxon>
        <taxon>Tilletia</taxon>
    </lineage>
</organism>
<name>A0A8T8S9M4_9BASI</name>
<dbReference type="InterPro" id="IPR006680">
    <property type="entry name" value="Amidohydro-rel"/>
</dbReference>
<dbReference type="PANTHER" id="PTHR43569:SF2">
    <property type="entry name" value="AMIDOHYDROLASE-RELATED DOMAIN-CONTAINING PROTEIN"/>
    <property type="match status" value="1"/>
</dbReference>
<comment type="similarity">
    <text evidence="1">Belongs to the metallo-dependent hydrolases superfamily.</text>
</comment>
<feature type="non-terminal residue" evidence="3">
    <location>
        <position position="1"/>
    </location>
</feature>
<sequence>MIIDTHLHLIYRDRLSYPWLKDVPALDADFTWETYSREAGRLGISSVLHMEVDVAPSDIPAETEMVQELSRKPDNLIRGVIASCRPEDPDFAAYLEAQRANPFVKGFRRVLHVVPDDVSEGALFRENVKRLSGTGLTFDLCMLPHQIDKAKALVDLAPDVTFILDHCGVPDIKGHGYEVWTGIAEIASRENVRVKISGIPAYGDLENWTLEDLKPYFEHTIASFGFDRAIWGSDWPVCTLGGGLSTWKAAEIAAHGNDQGFDILVGGGEILEGVALQDDAVDPDQHLAGNGATDPAKLFVRVVLEDEMAVEIDVGIVLAGCEPFGALGAQGIERQLRLGDLLVA</sequence>
<dbReference type="InterPro" id="IPR052350">
    <property type="entry name" value="Metallo-dep_Lactonases"/>
</dbReference>
<dbReference type="Gene3D" id="3.20.20.140">
    <property type="entry name" value="Metal-dependent hydrolases"/>
    <property type="match status" value="1"/>
</dbReference>
<dbReference type="Proteomes" id="UP000077671">
    <property type="component" value="Unassembled WGS sequence"/>
</dbReference>
<dbReference type="AlphaFoldDB" id="A0A8T8S9M4"/>
<dbReference type="PANTHER" id="PTHR43569">
    <property type="entry name" value="AMIDOHYDROLASE"/>
    <property type="match status" value="1"/>
</dbReference>
<dbReference type="Pfam" id="PF04909">
    <property type="entry name" value="Amidohydro_2"/>
    <property type="match status" value="1"/>
</dbReference>
<proteinExistence type="inferred from homology"/>
<feature type="domain" description="Amidohydrolase-related" evidence="2">
    <location>
        <begin position="3"/>
        <end position="254"/>
    </location>
</feature>
<protein>
    <recommendedName>
        <fullName evidence="2">Amidohydrolase-related domain-containing protein</fullName>
    </recommendedName>
</protein>
<evidence type="ECO:0000313" key="3">
    <source>
        <dbReference type="EMBL" id="KAE8235663.1"/>
    </source>
</evidence>
<evidence type="ECO:0000313" key="4">
    <source>
        <dbReference type="Proteomes" id="UP000077671"/>
    </source>
</evidence>
<evidence type="ECO:0000259" key="2">
    <source>
        <dbReference type="Pfam" id="PF04909"/>
    </source>
</evidence>
<evidence type="ECO:0000256" key="1">
    <source>
        <dbReference type="ARBA" id="ARBA00038310"/>
    </source>
</evidence>
<dbReference type="GO" id="GO:0016787">
    <property type="term" value="F:hydrolase activity"/>
    <property type="evidence" value="ECO:0007669"/>
    <property type="project" value="InterPro"/>
</dbReference>
<dbReference type="SUPFAM" id="SSF51556">
    <property type="entry name" value="Metallo-dependent hydrolases"/>
    <property type="match status" value="1"/>
</dbReference>
<dbReference type="InterPro" id="IPR032466">
    <property type="entry name" value="Metal_Hydrolase"/>
</dbReference>
<reference evidence="3" key="1">
    <citation type="submission" date="2016-04" db="EMBL/GenBank/DDBJ databases">
        <authorList>
            <person name="Nguyen H.D."/>
            <person name="Kesanakurti P."/>
            <person name="Cullis J."/>
            <person name="Levesque C.A."/>
            <person name="Hambleton S."/>
        </authorList>
    </citation>
    <scope>NUCLEOTIDE SEQUENCE</scope>
    <source>
        <strain evidence="3">DAOMC 238032</strain>
    </source>
</reference>
<comment type="caution">
    <text evidence="3">The sequence shown here is derived from an EMBL/GenBank/DDBJ whole genome shotgun (WGS) entry which is preliminary data.</text>
</comment>
<accession>A0A8T8S9M4</accession>